<comment type="subcellular location">
    <subcellularLocation>
        <location evidence="2 10">Cell inner membrane</location>
        <topology evidence="2 10">Single-pass type II membrane protein</topology>
        <orientation evidence="2 10">Periplasmic side</orientation>
    </subcellularLocation>
</comment>
<dbReference type="Pfam" id="PF04442">
    <property type="entry name" value="CtaG_Cox11"/>
    <property type="match status" value="1"/>
</dbReference>
<evidence type="ECO:0000256" key="3">
    <source>
        <dbReference type="ARBA" id="ARBA00009620"/>
    </source>
</evidence>
<keyword evidence="13" id="KW-1185">Reference proteome</keyword>
<dbReference type="NCBIfam" id="NF003465">
    <property type="entry name" value="PRK05089.1"/>
    <property type="match status" value="1"/>
</dbReference>
<dbReference type="AlphaFoldDB" id="A0A1V8RR28"/>
<dbReference type="InterPro" id="IPR023471">
    <property type="entry name" value="CtaG/Cox11_dom_sf"/>
</dbReference>
<dbReference type="GO" id="GO:0008535">
    <property type="term" value="P:respiratory chain complex IV assembly"/>
    <property type="evidence" value="ECO:0007669"/>
    <property type="project" value="UniProtKB-UniRule"/>
</dbReference>
<dbReference type="HAMAP" id="MF_00155">
    <property type="entry name" value="CtaG"/>
    <property type="match status" value="1"/>
</dbReference>
<feature type="topological domain" description="Periplasmic" evidence="10">
    <location>
        <begin position="30"/>
        <end position="217"/>
    </location>
</feature>
<dbReference type="FunFam" id="2.60.370.10:FF:000001">
    <property type="entry name" value="COX11 cytochrome c oxidase assembly homolog"/>
    <property type="match status" value="1"/>
</dbReference>
<evidence type="ECO:0000256" key="7">
    <source>
        <dbReference type="ARBA" id="ARBA00022989"/>
    </source>
</evidence>
<keyword evidence="8 10" id="KW-0186">Copper</keyword>
<evidence type="ECO:0000256" key="8">
    <source>
        <dbReference type="ARBA" id="ARBA00023008"/>
    </source>
</evidence>
<keyword evidence="9 10" id="KW-0472">Membrane</keyword>
<evidence type="ECO:0000256" key="4">
    <source>
        <dbReference type="ARBA" id="ARBA00015384"/>
    </source>
</evidence>
<sequence>MNLRLSKNIRVVAALSVVLAFMTGLVAYSPTLYRLFCDLTGYGGTVQRTDAAAGPISTSNETVTVRFDANVGSGLAWEFRPEQREVKTRFGEPVQAYYYAKNLSSETVVGRAVFNVTPYQTAPYFFKIECFCFTNQKLEPGESARMPLVLYIDEQMLKDKDTSGFRAVTLSYTFYKQEDLSSEEVDSARNLKAGSQSLDASLENDGPAGFDNDAPRR</sequence>
<evidence type="ECO:0000256" key="10">
    <source>
        <dbReference type="HAMAP-Rule" id="MF_00155"/>
    </source>
</evidence>
<dbReference type="Proteomes" id="UP000191905">
    <property type="component" value="Unassembled WGS sequence"/>
</dbReference>
<accession>A0A1V8RR28</accession>
<comment type="similarity">
    <text evidence="3 10">Belongs to the COX11/CtaG family.</text>
</comment>
<organism evidence="12 13">
    <name type="scientific">Manganibacter manganicus</name>
    <dbReference type="NCBI Taxonomy" id="1873176"/>
    <lineage>
        <taxon>Bacteria</taxon>
        <taxon>Pseudomonadati</taxon>
        <taxon>Pseudomonadota</taxon>
        <taxon>Alphaproteobacteria</taxon>
        <taxon>Hyphomicrobiales</taxon>
        <taxon>Phyllobacteriaceae</taxon>
        <taxon>Manganibacter</taxon>
    </lineage>
</organism>
<keyword evidence="10" id="KW-0997">Cell inner membrane</keyword>
<keyword evidence="10" id="KW-1003">Cell membrane</keyword>
<evidence type="ECO:0000256" key="1">
    <source>
        <dbReference type="ARBA" id="ARBA00004007"/>
    </source>
</evidence>
<dbReference type="Gene3D" id="2.60.370.10">
    <property type="entry name" value="Ctag/Cox11"/>
    <property type="match status" value="1"/>
</dbReference>
<evidence type="ECO:0000256" key="5">
    <source>
        <dbReference type="ARBA" id="ARBA00022692"/>
    </source>
</evidence>
<dbReference type="PANTHER" id="PTHR21320">
    <property type="entry name" value="CYTOCHROME C OXIDASE ASSEMBLY PROTEIN COX11-RELATED"/>
    <property type="match status" value="1"/>
</dbReference>
<dbReference type="OrthoDB" id="9804841at2"/>
<dbReference type="PIRSF" id="PIRSF005413">
    <property type="entry name" value="COX11"/>
    <property type="match status" value="1"/>
</dbReference>
<feature type="region of interest" description="Disordered" evidence="11">
    <location>
        <begin position="196"/>
        <end position="217"/>
    </location>
</feature>
<evidence type="ECO:0000256" key="9">
    <source>
        <dbReference type="ARBA" id="ARBA00023136"/>
    </source>
</evidence>
<dbReference type="SUPFAM" id="SSF110111">
    <property type="entry name" value="Ctag/Cox11"/>
    <property type="match status" value="1"/>
</dbReference>
<evidence type="ECO:0000313" key="13">
    <source>
        <dbReference type="Proteomes" id="UP000191905"/>
    </source>
</evidence>
<gene>
    <name evidence="10" type="primary">ctaG</name>
    <name evidence="12" type="ORF">BFN67_16935</name>
</gene>
<protein>
    <recommendedName>
        <fullName evidence="4 10">Cytochrome c oxidase assembly protein CtaG</fullName>
    </recommendedName>
</protein>
<evidence type="ECO:0000256" key="2">
    <source>
        <dbReference type="ARBA" id="ARBA00004382"/>
    </source>
</evidence>
<dbReference type="InterPro" id="IPR007533">
    <property type="entry name" value="Cyt_c_oxidase_assmbl_CtaG"/>
</dbReference>
<dbReference type="GO" id="GO:0005886">
    <property type="term" value="C:plasma membrane"/>
    <property type="evidence" value="ECO:0007669"/>
    <property type="project" value="UniProtKB-SubCell"/>
</dbReference>
<keyword evidence="5 10" id="KW-0812">Transmembrane</keyword>
<evidence type="ECO:0000313" key="12">
    <source>
        <dbReference type="EMBL" id="OQM75660.1"/>
    </source>
</evidence>
<proteinExistence type="inferred from homology"/>
<comment type="function">
    <text evidence="1 10">Exerts its effect at some terminal stage of cytochrome c oxidase synthesis, probably by being involved in the insertion of the copper B into subunit I.</text>
</comment>
<evidence type="ECO:0000256" key="6">
    <source>
        <dbReference type="ARBA" id="ARBA00022968"/>
    </source>
</evidence>
<name>A0A1V8RR28_9HYPH</name>
<evidence type="ECO:0000256" key="11">
    <source>
        <dbReference type="SAM" id="MobiDB-lite"/>
    </source>
</evidence>
<dbReference type="RefSeq" id="WP_080919575.1">
    <property type="nucleotide sequence ID" value="NZ_MDET01000013.1"/>
</dbReference>
<dbReference type="GO" id="GO:0005507">
    <property type="term" value="F:copper ion binding"/>
    <property type="evidence" value="ECO:0007669"/>
    <property type="project" value="InterPro"/>
</dbReference>
<dbReference type="EMBL" id="MDET01000013">
    <property type="protein sequence ID" value="OQM75660.1"/>
    <property type="molecule type" value="Genomic_DNA"/>
</dbReference>
<reference evidence="12 13" key="1">
    <citation type="journal article" date="2016" name="Int. J. Syst. Evol. Microbiol.">
        <title>Pseudaminobacter manganicus sp. nov., isolated from sludge of a manganese mine.</title>
        <authorList>
            <person name="Li J."/>
            <person name="Huang J."/>
            <person name="Liao S."/>
            <person name="Wang G."/>
        </authorList>
    </citation>
    <scope>NUCLEOTIDE SEQUENCE [LARGE SCALE GENOMIC DNA]</scope>
    <source>
        <strain evidence="12 13">JH-7</strain>
    </source>
</reference>
<keyword evidence="7 10" id="KW-1133">Transmembrane helix</keyword>
<feature type="topological domain" description="Cytoplasmic" evidence="10">
    <location>
        <begin position="1"/>
        <end position="7"/>
    </location>
</feature>
<dbReference type="STRING" id="1873176.BFN67_16935"/>
<comment type="caution">
    <text evidence="12">The sequence shown here is derived from an EMBL/GenBank/DDBJ whole genome shotgun (WGS) entry which is preliminary data.</text>
</comment>
<dbReference type="PANTHER" id="PTHR21320:SF3">
    <property type="entry name" value="CYTOCHROME C OXIDASE ASSEMBLY PROTEIN COX11, MITOCHONDRIAL-RELATED"/>
    <property type="match status" value="1"/>
</dbReference>
<keyword evidence="6 10" id="KW-0735">Signal-anchor</keyword>